<dbReference type="Gene3D" id="1.20.1250.20">
    <property type="entry name" value="MFS general substrate transporter like domains"/>
    <property type="match status" value="4"/>
</dbReference>
<feature type="transmembrane region" description="Helical" evidence="7">
    <location>
        <begin position="73"/>
        <end position="94"/>
    </location>
</feature>
<keyword evidence="4" id="KW-0571">Peptide transport</keyword>
<feature type="transmembrane region" description="Helical" evidence="7">
    <location>
        <begin position="220"/>
        <end position="239"/>
    </location>
</feature>
<keyword evidence="4" id="KW-0653">Protein transport</keyword>
<comment type="caution">
    <text evidence="8">The sequence shown here is derived from an EMBL/GenBank/DDBJ whole genome shotgun (WGS) entry which is preliminary data.</text>
</comment>
<sequence length="730" mass="81407">MDRSDSEELIPLRSGYSLSKSRRDIRSPKQQKLAEYFVLVSTLLERAAFYALATNLVVHLDSSALLDWSSQNSSVAAFIFFGITNISTIASAIISDAKSGRAKTIVFGFVLYIIGYILAILVTTPDIHMCIARASNKTNDLYSVTLIKEPCAEWILTILVIIGVGAGSIQSNMAVFGAEQIPDSRPTSRYFDKYMIAINIGGIVGTLTTSLIKLDPKSYFHGYVIAAVYLVVAFLLFIIGNQYYIKTEPYDTVVVHCIPVTITACRLKCQSHNEDNTIQSDDRPSRFFDLSSAATSGKFSERMVRDVISLRRAFFVFVLLIPYFLIYHQLNATFPLQGEHMHRPSDIKNIATLMSLGDPIIIVSSDESSMSVYILSIQSICMGVSEVFAMVASYEFAYFAAPQSAQSLFMSLRFASIGVSSFIGSGFMAWFPTTSFNNSINIGGIVGTLTTSLIKLDPKSYFHGYVIAAVYLVVAFLLFIIGNQYYIKTEPYDTVVVHCIPVTITACRLKCQSHNEDNTIQSDDRPSRFFDLSSAATSGKFSERMVRDVISLRRAFFVFVLLIPYFLIYHQLNATFPLQGEHMHRPSDIKNIATLMSLGDPIIIVSSDESSMSVYILSIQSICMGVSEVFAMVASYEFAYFAAPQSAQSLFMSLRFASIGVSSFIGSGFMAWFPTSSFNIDFSCRMGDIANWPFYTYFYILAGVQFIFMMIFIICHKKFNIIRMNSSLTE</sequence>
<feature type="transmembrane region" description="Helical" evidence="7">
    <location>
        <begin position="196"/>
        <end position="214"/>
    </location>
</feature>
<dbReference type="EMBL" id="CAJNOE010000048">
    <property type="protein sequence ID" value="CAF0809333.1"/>
    <property type="molecule type" value="Genomic_DNA"/>
</dbReference>
<evidence type="ECO:0000256" key="7">
    <source>
        <dbReference type="SAM" id="Phobius"/>
    </source>
</evidence>
<feature type="transmembrane region" description="Helical" evidence="7">
    <location>
        <begin position="412"/>
        <end position="431"/>
    </location>
</feature>
<evidence type="ECO:0000256" key="6">
    <source>
        <dbReference type="ARBA" id="ARBA00023136"/>
    </source>
</evidence>
<organism evidence="8 9">
    <name type="scientific">Adineta steineri</name>
    <dbReference type="NCBI Taxonomy" id="433720"/>
    <lineage>
        <taxon>Eukaryota</taxon>
        <taxon>Metazoa</taxon>
        <taxon>Spiralia</taxon>
        <taxon>Gnathifera</taxon>
        <taxon>Rotifera</taxon>
        <taxon>Eurotatoria</taxon>
        <taxon>Bdelloidea</taxon>
        <taxon>Adinetida</taxon>
        <taxon>Adinetidae</taxon>
        <taxon>Adineta</taxon>
    </lineage>
</organism>
<dbReference type="AlphaFoldDB" id="A0A813T5W2"/>
<evidence type="ECO:0000256" key="2">
    <source>
        <dbReference type="ARBA" id="ARBA00005982"/>
    </source>
</evidence>
<evidence type="ECO:0000256" key="1">
    <source>
        <dbReference type="ARBA" id="ARBA00004141"/>
    </source>
</evidence>
<feature type="transmembrane region" description="Helical" evidence="7">
    <location>
        <begin position="654"/>
        <end position="674"/>
    </location>
</feature>
<dbReference type="Pfam" id="PF00854">
    <property type="entry name" value="PTR2"/>
    <property type="match status" value="2"/>
</dbReference>
<dbReference type="SUPFAM" id="SSF103473">
    <property type="entry name" value="MFS general substrate transporter"/>
    <property type="match status" value="1"/>
</dbReference>
<evidence type="ECO:0000256" key="3">
    <source>
        <dbReference type="ARBA" id="ARBA00022692"/>
    </source>
</evidence>
<keyword evidence="4" id="KW-0813">Transport</keyword>
<accession>A0A813T5W2</accession>
<feature type="transmembrane region" description="Helical" evidence="7">
    <location>
        <begin position="554"/>
        <end position="572"/>
    </location>
</feature>
<dbReference type="InterPro" id="IPR036259">
    <property type="entry name" value="MFS_trans_sf"/>
</dbReference>
<comment type="similarity">
    <text evidence="2">Belongs to the major facilitator superfamily. Proton-dependent oligopeptide transporter (POT/PTR) (TC 2.A.17) family.</text>
</comment>
<feature type="transmembrane region" description="Helical" evidence="7">
    <location>
        <begin position="106"/>
        <end position="134"/>
    </location>
</feature>
<name>A0A813T5W2_9BILA</name>
<keyword evidence="5 7" id="KW-1133">Transmembrane helix</keyword>
<keyword evidence="3 7" id="KW-0812">Transmembrane</keyword>
<dbReference type="PANTHER" id="PTHR11654">
    <property type="entry name" value="OLIGOPEPTIDE TRANSPORTER-RELATED"/>
    <property type="match status" value="1"/>
</dbReference>
<protein>
    <submittedName>
        <fullName evidence="8">Uncharacterized protein</fullName>
    </submittedName>
</protein>
<feature type="transmembrane region" description="Helical" evidence="7">
    <location>
        <begin position="312"/>
        <end position="330"/>
    </location>
</feature>
<feature type="transmembrane region" description="Helical" evidence="7">
    <location>
        <begin position="373"/>
        <end position="400"/>
    </location>
</feature>
<dbReference type="InterPro" id="IPR000109">
    <property type="entry name" value="POT_fam"/>
</dbReference>
<dbReference type="Proteomes" id="UP000663860">
    <property type="component" value="Unassembled WGS sequence"/>
</dbReference>
<dbReference type="GO" id="GO:0022857">
    <property type="term" value="F:transmembrane transporter activity"/>
    <property type="evidence" value="ECO:0007669"/>
    <property type="project" value="InterPro"/>
</dbReference>
<dbReference type="GO" id="GO:0016020">
    <property type="term" value="C:membrane"/>
    <property type="evidence" value="ECO:0007669"/>
    <property type="project" value="UniProtKB-SubCell"/>
</dbReference>
<dbReference type="GO" id="GO:0015833">
    <property type="term" value="P:peptide transport"/>
    <property type="evidence" value="ECO:0007669"/>
    <property type="project" value="UniProtKB-KW"/>
</dbReference>
<gene>
    <name evidence="8" type="ORF">IZO911_LOCUS7371</name>
</gene>
<reference evidence="8" key="1">
    <citation type="submission" date="2021-02" db="EMBL/GenBank/DDBJ databases">
        <authorList>
            <person name="Nowell W R."/>
        </authorList>
    </citation>
    <scope>NUCLEOTIDE SEQUENCE</scope>
</reference>
<feature type="transmembrane region" description="Helical" evidence="7">
    <location>
        <begin position="615"/>
        <end position="642"/>
    </location>
</feature>
<evidence type="ECO:0000256" key="5">
    <source>
        <dbReference type="ARBA" id="ARBA00022989"/>
    </source>
</evidence>
<proteinExistence type="inferred from homology"/>
<feature type="transmembrane region" description="Helical" evidence="7">
    <location>
        <begin position="694"/>
        <end position="715"/>
    </location>
</feature>
<evidence type="ECO:0000313" key="8">
    <source>
        <dbReference type="EMBL" id="CAF0809333.1"/>
    </source>
</evidence>
<keyword evidence="6 7" id="KW-0472">Membrane</keyword>
<feature type="transmembrane region" description="Helical" evidence="7">
    <location>
        <begin position="154"/>
        <end position="175"/>
    </location>
</feature>
<evidence type="ECO:0000313" key="9">
    <source>
        <dbReference type="Proteomes" id="UP000663860"/>
    </source>
</evidence>
<feature type="transmembrane region" description="Helical" evidence="7">
    <location>
        <begin position="33"/>
        <end position="53"/>
    </location>
</feature>
<feature type="transmembrane region" description="Helical" evidence="7">
    <location>
        <begin position="462"/>
        <end position="481"/>
    </location>
</feature>
<evidence type="ECO:0000256" key="4">
    <source>
        <dbReference type="ARBA" id="ARBA00022856"/>
    </source>
</evidence>
<comment type="subcellular location">
    <subcellularLocation>
        <location evidence="1">Membrane</location>
        <topology evidence="1">Multi-pass membrane protein</topology>
    </subcellularLocation>
</comment>